<sequence length="167" mass="19481">MHFRICIPNIRESYILSYSTRVKFPRRTLLCRLKKRKREKRVPHLHLTLFRLDLDNICNLANEKNNTLIGTDRYINITDVPLIDENTTRFRLKKFDAATLQDGVKKKKKKKIEKKKREKKVQTAGRRRGEPDFAPRAQPEVVSRGVEGKACRKVGLSRVKLNSALNA</sequence>
<gene>
    <name evidence="2" type="ORF">PUN28_005381</name>
</gene>
<organism evidence="2 3">
    <name type="scientific">Cardiocondyla obscurior</name>
    <dbReference type="NCBI Taxonomy" id="286306"/>
    <lineage>
        <taxon>Eukaryota</taxon>
        <taxon>Metazoa</taxon>
        <taxon>Ecdysozoa</taxon>
        <taxon>Arthropoda</taxon>
        <taxon>Hexapoda</taxon>
        <taxon>Insecta</taxon>
        <taxon>Pterygota</taxon>
        <taxon>Neoptera</taxon>
        <taxon>Endopterygota</taxon>
        <taxon>Hymenoptera</taxon>
        <taxon>Apocrita</taxon>
        <taxon>Aculeata</taxon>
        <taxon>Formicoidea</taxon>
        <taxon>Formicidae</taxon>
        <taxon>Myrmicinae</taxon>
        <taxon>Cardiocondyla</taxon>
    </lineage>
</organism>
<feature type="region of interest" description="Disordered" evidence="1">
    <location>
        <begin position="106"/>
        <end position="146"/>
    </location>
</feature>
<protein>
    <submittedName>
        <fullName evidence="2">Uncharacterized protein</fullName>
    </submittedName>
</protein>
<accession>A0AAW2GKI4</accession>
<reference evidence="2 3" key="1">
    <citation type="submission" date="2023-03" db="EMBL/GenBank/DDBJ databases">
        <title>High recombination rates correlate with genetic variation in Cardiocondyla obscurior ants.</title>
        <authorList>
            <person name="Errbii M."/>
        </authorList>
    </citation>
    <scope>NUCLEOTIDE SEQUENCE [LARGE SCALE GENOMIC DNA]</scope>
    <source>
        <strain evidence="2">Alpha-2009</strain>
        <tissue evidence="2">Whole body</tissue>
    </source>
</reference>
<evidence type="ECO:0000256" key="1">
    <source>
        <dbReference type="SAM" id="MobiDB-lite"/>
    </source>
</evidence>
<evidence type="ECO:0000313" key="2">
    <source>
        <dbReference type="EMBL" id="KAL0127002.1"/>
    </source>
</evidence>
<dbReference type="Proteomes" id="UP001430953">
    <property type="component" value="Unassembled WGS sequence"/>
</dbReference>
<proteinExistence type="predicted"/>
<evidence type="ECO:0000313" key="3">
    <source>
        <dbReference type="Proteomes" id="UP001430953"/>
    </source>
</evidence>
<comment type="caution">
    <text evidence="2">The sequence shown here is derived from an EMBL/GenBank/DDBJ whole genome shotgun (WGS) entry which is preliminary data.</text>
</comment>
<keyword evidence="3" id="KW-1185">Reference proteome</keyword>
<name>A0AAW2GKI4_9HYME</name>
<dbReference type="EMBL" id="JADYXP020000004">
    <property type="protein sequence ID" value="KAL0127002.1"/>
    <property type="molecule type" value="Genomic_DNA"/>
</dbReference>
<feature type="compositionally biased region" description="Basic residues" evidence="1">
    <location>
        <begin position="106"/>
        <end position="119"/>
    </location>
</feature>
<dbReference type="AlphaFoldDB" id="A0AAW2GKI4"/>